<evidence type="ECO:0000256" key="5">
    <source>
        <dbReference type="ARBA" id="ARBA00022801"/>
    </source>
</evidence>
<comment type="cofactor">
    <cofactor evidence="1">
        <name>Mg(2+)</name>
        <dbReference type="ChEBI" id="CHEBI:18420"/>
    </cofactor>
</comment>
<dbReference type="GO" id="GO:0046872">
    <property type="term" value="F:metal ion binding"/>
    <property type="evidence" value="ECO:0007669"/>
    <property type="project" value="UniProtKB-KW"/>
</dbReference>
<evidence type="ECO:0000256" key="2">
    <source>
        <dbReference type="ARBA" id="ARBA00010971"/>
    </source>
</evidence>
<dbReference type="Gene3D" id="3.50.20.20">
    <property type="entry name" value="Janus/Ocnus"/>
    <property type="match status" value="1"/>
</dbReference>
<dbReference type="InterPro" id="IPR049734">
    <property type="entry name" value="NudC-like_C"/>
</dbReference>
<dbReference type="Gene3D" id="3.90.79.10">
    <property type="entry name" value="Nucleoside Triphosphate Pyrophosphohydrolase"/>
    <property type="match status" value="1"/>
</dbReference>
<evidence type="ECO:0000256" key="4">
    <source>
        <dbReference type="ARBA" id="ARBA00022723"/>
    </source>
</evidence>
<dbReference type="GO" id="GO:0019677">
    <property type="term" value="P:NAD+ catabolic process"/>
    <property type="evidence" value="ECO:0007669"/>
    <property type="project" value="TreeGrafter"/>
</dbReference>
<dbReference type="EC" id="3.6.1.22" evidence="3"/>
<evidence type="ECO:0000256" key="1">
    <source>
        <dbReference type="ARBA" id="ARBA00001946"/>
    </source>
</evidence>
<dbReference type="GO" id="GO:0006742">
    <property type="term" value="P:NADP+ catabolic process"/>
    <property type="evidence" value="ECO:0007669"/>
    <property type="project" value="TreeGrafter"/>
</dbReference>
<dbReference type="GO" id="GO:0005777">
    <property type="term" value="C:peroxisome"/>
    <property type="evidence" value="ECO:0007669"/>
    <property type="project" value="TreeGrafter"/>
</dbReference>
<dbReference type="GO" id="GO:0005829">
    <property type="term" value="C:cytosol"/>
    <property type="evidence" value="ECO:0007669"/>
    <property type="project" value="TreeGrafter"/>
</dbReference>
<dbReference type="OrthoDB" id="10249612at2759"/>
<keyword evidence="5" id="KW-0378">Hydrolase</keyword>
<dbReference type="SUPFAM" id="SSF143724">
    <property type="entry name" value="PHP14-like"/>
    <property type="match status" value="1"/>
</dbReference>
<dbReference type="GO" id="GO:0035529">
    <property type="term" value="F:NADH pyrophosphatase activity"/>
    <property type="evidence" value="ECO:0007669"/>
    <property type="project" value="TreeGrafter"/>
</dbReference>
<dbReference type="InterPro" id="IPR007702">
    <property type="entry name" value="Janus"/>
</dbReference>
<evidence type="ECO:0000256" key="8">
    <source>
        <dbReference type="PIRSR" id="PIRSR607702-1"/>
    </source>
</evidence>
<keyword evidence="12" id="KW-1185">Reference proteome</keyword>
<evidence type="ECO:0000259" key="10">
    <source>
        <dbReference type="PROSITE" id="PS51462"/>
    </source>
</evidence>
<evidence type="ECO:0000256" key="7">
    <source>
        <dbReference type="ARBA" id="ARBA00023027"/>
    </source>
</evidence>
<dbReference type="OMA" id="RGMIEWH"/>
<dbReference type="NCBIfam" id="NF001299">
    <property type="entry name" value="PRK00241.1"/>
    <property type="match status" value="1"/>
</dbReference>
<dbReference type="Pfam" id="PF00293">
    <property type="entry name" value="NUDIX"/>
    <property type="match status" value="1"/>
</dbReference>
<dbReference type="EMBL" id="CM035418">
    <property type="protein sequence ID" value="KAH7421551.1"/>
    <property type="molecule type" value="Genomic_DNA"/>
</dbReference>
<feature type="domain" description="Nudix hydrolase" evidence="10">
    <location>
        <begin position="223"/>
        <end position="382"/>
    </location>
</feature>
<dbReference type="SUPFAM" id="SSF55811">
    <property type="entry name" value="Nudix"/>
    <property type="match status" value="1"/>
</dbReference>
<feature type="binding site" evidence="9">
    <location>
        <position position="418"/>
    </location>
    <ligand>
        <name>substrate</name>
    </ligand>
</feature>
<keyword evidence="7" id="KW-0520">NAD</keyword>
<dbReference type="InterPro" id="IPR015375">
    <property type="entry name" value="NADH_PPase-like_N"/>
</dbReference>
<dbReference type="InterPro" id="IPR000086">
    <property type="entry name" value="NUDIX_hydrolase_dom"/>
</dbReference>
<dbReference type="InterPro" id="IPR015376">
    <property type="entry name" value="Znr_NADH_PPase"/>
</dbReference>
<protein>
    <recommendedName>
        <fullName evidence="3">NAD(+) diphosphatase</fullName>
        <ecNumber evidence="3">3.6.1.22</ecNumber>
    </recommendedName>
</protein>
<dbReference type="PROSITE" id="PS51462">
    <property type="entry name" value="NUDIX"/>
    <property type="match status" value="1"/>
</dbReference>
<organism evidence="11 12">
    <name type="scientific">Ceratopteris richardii</name>
    <name type="common">Triangle waterfern</name>
    <dbReference type="NCBI Taxonomy" id="49495"/>
    <lineage>
        <taxon>Eukaryota</taxon>
        <taxon>Viridiplantae</taxon>
        <taxon>Streptophyta</taxon>
        <taxon>Embryophyta</taxon>
        <taxon>Tracheophyta</taxon>
        <taxon>Polypodiopsida</taxon>
        <taxon>Polypodiidae</taxon>
        <taxon>Polypodiales</taxon>
        <taxon>Pteridineae</taxon>
        <taxon>Pteridaceae</taxon>
        <taxon>Parkerioideae</taxon>
        <taxon>Ceratopteris</taxon>
    </lineage>
</organism>
<dbReference type="PANTHER" id="PTHR42904:SF8">
    <property type="entry name" value="NAD(+) DIPHOSPHATASE"/>
    <property type="match status" value="1"/>
</dbReference>
<comment type="similarity">
    <text evidence="2">Belongs to the janus family.</text>
</comment>
<comment type="caution">
    <text evidence="11">The sequence shown here is derived from an EMBL/GenBank/DDBJ whole genome shotgun (WGS) entry which is preliminary data.</text>
</comment>
<dbReference type="InterPro" id="IPR015797">
    <property type="entry name" value="NUDIX_hydrolase-like_dom_sf"/>
</dbReference>
<dbReference type="Pfam" id="PF09296">
    <property type="entry name" value="NUDIX-like"/>
    <property type="match status" value="1"/>
</dbReference>
<dbReference type="InterPro" id="IPR050241">
    <property type="entry name" value="NAD-cap_RNA_hydrolase_NudC"/>
</dbReference>
<dbReference type="Pfam" id="PF05005">
    <property type="entry name" value="Ocnus"/>
    <property type="match status" value="1"/>
</dbReference>
<dbReference type="Proteomes" id="UP000825935">
    <property type="component" value="Chromosome 13"/>
</dbReference>
<dbReference type="CDD" id="cd03429">
    <property type="entry name" value="NUDIX_NADH_pyrophosphatase_Nudt13"/>
    <property type="match status" value="1"/>
</dbReference>
<accession>A0A8T2TE37</accession>
<dbReference type="AlphaFoldDB" id="A0A8T2TE37"/>
<evidence type="ECO:0000256" key="9">
    <source>
        <dbReference type="PIRSR" id="PIRSR607702-2"/>
    </source>
</evidence>
<reference evidence="11" key="1">
    <citation type="submission" date="2021-08" db="EMBL/GenBank/DDBJ databases">
        <title>WGS assembly of Ceratopteris richardii.</title>
        <authorList>
            <person name="Marchant D.B."/>
            <person name="Chen G."/>
            <person name="Jenkins J."/>
            <person name="Shu S."/>
            <person name="Leebens-Mack J."/>
            <person name="Grimwood J."/>
            <person name="Schmutz J."/>
            <person name="Soltis P."/>
            <person name="Soltis D."/>
            <person name="Chen Z.-H."/>
        </authorList>
    </citation>
    <scope>NUCLEOTIDE SEQUENCE</scope>
    <source>
        <strain evidence="11">Whitten #5841</strain>
        <tissue evidence="11">Leaf</tissue>
    </source>
</reference>
<proteinExistence type="inferred from homology"/>
<sequence>MWLSRSLLRPAGHYWRRLACLGPVVQKGDGMAITCEKKKCLVVCTFSSSSNASDIFKVSQPAFKRVTEKRTDSAWLSEVFSGSSLIIPLLGSKCLVKSQEPVMLPSKNFPTDHFLNSTCIWKPIFLGVRGETDEPLFAVDVTGVSSEYLNQNFWPEGSEWVDLRKYGSELSSADAGLLAYARGMVEWHTKNKFCSQCGGKMEIKEAGHSLQCISADCGRAIYPRLDPAVIVLVTCGDYLLLGRQSRWEPGRYSLLAGFIEVGETFEMAVAREVHEESGVRVKIEGMRYIASQPWPFPQSLMVGFIAEAEEKQASLPEFVDDVVPVGSYGVHLLAENLSLPAIAVDMKELEDARWVHRSRLKAVLENKQTHGGGPFSVPGRHAIANHLMQEWTKHKNGTESEWAGDTVPYVDIDEGVFKYVLIQVNDDMGNKKLIVRGDKSMAYHSDIFKHTRQVLMTLGLQAEVLGGGRISHDVAERSIHVYGFSQAYGRANHAVTATLLRQWFPFHAVSFSWDGY</sequence>
<evidence type="ECO:0000256" key="6">
    <source>
        <dbReference type="ARBA" id="ARBA00022842"/>
    </source>
</evidence>
<dbReference type="InterPro" id="IPR020084">
    <property type="entry name" value="NUDIX_hydrolase_CS"/>
</dbReference>
<name>A0A8T2TE37_CERRI</name>
<gene>
    <name evidence="11" type="ORF">KP509_13G063500</name>
</gene>
<dbReference type="PROSITE" id="PS00893">
    <property type="entry name" value="NUDIX_BOX"/>
    <property type="match status" value="1"/>
</dbReference>
<dbReference type="PANTHER" id="PTHR42904">
    <property type="entry name" value="NUDIX HYDROLASE, NUDC SUBFAMILY"/>
    <property type="match status" value="1"/>
</dbReference>
<evidence type="ECO:0000313" key="12">
    <source>
        <dbReference type="Proteomes" id="UP000825935"/>
    </source>
</evidence>
<dbReference type="InterPro" id="IPR038596">
    <property type="entry name" value="Janus_sf"/>
</dbReference>
<keyword evidence="4" id="KW-0479">Metal-binding</keyword>
<feature type="active site" description="Proton acceptor" evidence="8">
    <location>
        <position position="444"/>
    </location>
</feature>
<keyword evidence="6" id="KW-0460">Magnesium</keyword>
<dbReference type="Pfam" id="PF09297">
    <property type="entry name" value="Zn_ribbon_NUD"/>
    <property type="match status" value="1"/>
</dbReference>
<evidence type="ECO:0000313" key="11">
    <source>
        <dbReference type="EMBL" id="KAH7421551.1"/>
    </source>
</evidence>
<evidence type="ECO:0000256" key="3">
    <source>
        <dbReference type="ARBA" id="ARBA00012381"/>
    </source>
</evidence>
<dbReference type="Gene3D" id="3.90.79.20">
    <property type="match status" value="1"/>
</dbReference>